<reference evidence="1" key="2">
    <citation type="submission" date="2023-01" db="EMBL/GenBank/DDBJ databases">
        <title>Gilvimarinus xylanilyticus HB14 isolated from Caulerpa lentillifera aquaculture base in Hainan, China.</title>
        <authorList>
            <person name="Zhang Y.-J."/>
        </authorList>
    </citation>
    <scope>NUCLEOTIDE SEQUENCE</scope>
    <source>
        <strain evidence="1">HB14</strain>
    </source>
</reference>
<dbReference type="RefSeq" id="WP_253967081.1">
    <property type="nucleotide sequence ID" value="NZ_JAMFTH010000001.1"/>
</dbReference>
<dbReference type="Pfam" id="PF20227">
    <property type="entry name" value="DUF6586"/>
    <property type="match status" value="1"/>
</dbReference>
<evidence type="ECO:0000313" key="1">
    <source>
        <dbReference type="EMBL" id="MCP8898813.1"/>
    </source>
</evidence>
<organism evidence="1 2">
    <name type="scientific">Gilvimarinus xylanilyticus</name>
    <dbReference type="NCBI Taxonomy" id="2944139"/>
    <lineage>
        <taxon>Bacteria</taxon>
        <taxon>Pseudomonadati</taxon>
        <taxon>Pseudomonadota</taxon>
        <taxon>Gammaproteobacteria</taxon>
        <taxon>Cellvibrionales</taxon>
        <taxon>Cellvibrionaceae</taxon>
        <taxon>Gilvimarinus</taxon>
    </lineage>
</organism>
<comment type="caution">
    <text evidence="1">The sequence shown here is derived from an EMBL/GenBank/DDBJ whole genome shotgun (WGS) entry which is preliminary data.</text>
</comment>
<dbReference type="EMBL" id="JAMFTH010000001">
    <property type="protein sequence ID" value="MCP8898813.1"/>
    <property type="molecule type" value="Genomic_DNA"/>
</dbReference>
<name>A0A9X2KTI5_9GAMM</name>
<dbReference type="Proteomes" id="UP001139319">
    <property type="component" value="Unassembled WGS sequence"/>
</dbReference>
<protein>
    <submittedName>
        <fullName evidence="1">Uncharacterized protein</fullName>
    </submittedName>
</protein>
<proteinExistence type="predicted"/>
<dbReference type="AlphaFoldDB" id="A0A9X2KTI5"/>
<accession>A0A9X2KTI5</accession>
<keyword evidence="2" id="KW-1185">Reference proteome</keyword>
<reference evidence="1" key="1">
    <citation type="submission" date="2022-05" db="EMBL/GenBank/DDBJ databases">
        <authorList>
            <person name="Sun H.-N."/>
        </authorList>
    </citation>
    <scope>NUCLEOTIDE SEQUENCE</scope>
    <source>
        <strain evidence="1">HB14</strain>
    </source>
</reference>
<dbReference type="InterPro" id="IPR046493">
    <property type="entry name" value="DUF6586"/>
</dbReference>
<gene>
    <name evidence="1" type="ORF">M6D89_05815</name>
</gene>
<sequence>MAVSLVSLVNQRLACCRALLQDLPQARTPVHSKALLDACVFHLQCGYRHYVRELAKGYGVNYLAAVQDEQSAAKSLAQIDKTPAEIRELCHLAESPSSWLARLKRAWAEFDALPEAFAAPSANAIPVTNLDAQPSLPLDEQALLTAVNEFQGLIDRHRESTLEY</sequence>
<evidence type="ECO:0000313" key="2">
    <source>
        <dbReference type="Proteomes" id="UP001139319"/>
    </source>
</evidence>